<name>A0A4P2VPF7_FLUSA</name>
<evidence type="ECO:0000313" key="2">
    <source>
        <dbReference type="EMBL" id="BBH54060.1"/>
    </source>
</evidence>
<dbReference type="RefSeq" id="WP_130611104.1">
    <property type="nucleotide sequence ID" value="NZ_AP019368.1"/>
</dbReference>
<dbReference type="InterPro" id="IPR013445">
    <property type="entry name" value="CDP_4_6_deHydtase"/>
</dbReference>
<organism evidence="2 3">
    <name type="scientific">Fluviispira sanaruensis</name>
    <dbReference type="NCBI Taxonomy" id="2493639"/>
    <lineage>
        <taxon>Bacteria</taxon>
        <taxon>Pseudomonadati</taxon>
        <taxon>Bdellovibrionota</taxon>
        <taxon>Oligoflexia</taxon>
        <taxon>Silvanigrellales</taxon>
        <taxon>Silvanigrellaceae</taxon>
        <taxon>Fluviispira</taxon>
    </lineage>
</organism>
<dbReference type="Gene3D" id="3.40.50.720">
    <property type="entry name" value="NAD(P)-binding Rossmann-like Domain"/>
    <property type="match status" value="1"/>
</dbReference>
<feature type="domain" description="NAD(P)-binding" evidence="1">
    <location>
        <begin position="18"/>
        <end position="332"/>
    </location>
</feature>
<proteinExistence type="predicted"/>
<accession>A0A4P2VPF7</accession>
<reference evidence="2 3" key="1">
    <citation type="submission" date="2018-12" db="EMBL/GenBank/DDBJ databases">
        <title>Rubrispira sanarue gen. nov., sp., nov., a member of the order Silvanigrellales, isolated from a brackish lake in Hamamatsu Japan.</title>
        <authorList>
            <person name="Maejima Y."/>
            <person name="Iino T."/>
            <person name="Muraguchi Y."/>
            <person name="Fukuda K."/>
            <person name="Nojiri H."/>
            <person name="Ohkuma M."/>
            <person name="Moriuchi R."/>
            <person name="Dohra H."/>
            <person name="Kimbara K."/>
            <person name="Shintani M."/>
        </authorList>
    </citation>
    <scope>NUCLEOTIDE SEQUENCE [LARGE SCALE GENOMIC DNA]</scope>
    <source>
        <strain evidence="2 3">RF1110005</strain>
    </source>
</reference>
<dbReference type="InterPro" id="IPR016040">
    <property type="entry name" value="NAD(P)-bd_dom"/>
</dbReference>
<protein>
    <submittedName>
        <fullName evidence="2">CDP-glucose 4,6-dehydratase</fullName>
    </submittedName>
</protein>
<dbReference type="SUPFAM" id="SSF51735">
    <property type="entry name" value="NAD(P)-binding Rossmann-fold domains"/>
    <property type="match status" value="1"/>
</dbReference>
<dbReference type="KEGG" id="sbf:JCM31447_25170"/>
<dbReference type="Pfam" id="PF16363">
    <property type="entry name" value="GDP_Man_Dehyd"/>
    <property type="match status" value="1"/>
</dbReference>
<dbReference type="Gene3D" id="3.90.25.10">
    <property type="entry name" value="UDP-galactose 4-epimerase, domain 1"/>
    <property type="match status" value="1"/>
</dbReference>
<dbReference type="NCBIfam" id="TIGR02622">
    <property type="entry name" value="CDP_4_6_dhtase"/>
    <property type="match status" value="1"/>
</dbReference>
<evidence type="ECO:0000259" key="1">
    <source>
        <dbReference type="Pfam" id="PF16363"/>
    </source>
</evidence>
<keyword evidence="3" id="KW-1185">Reference proteome</keyword>
<dbReference type="OrthoDB" id="5289052at2"/>
<dbReference type="PANTHER" id="PTHR43000">
    <property type="entry name" value="DTDP-D-GLUCOSE 4,6-DEHYDRATASE-RELATED"/>
    <property type="match status" value="1"/>
</dbReference>
<dbReference type="Proteomes" id="UP000291236">
    <property type="component" value="Chromosome"/>
</dbReference>
<dbReference type="InterPro" id="IPR036291">
    <property type="entry name" value="NAD(P)-bd_dom_sf"/>
</dbReference>
<sequence>MLIYNNLFLNTYKDKKVFVTGHTGFKGAWLTQWLLELGADVAGYSLYIPSQPSLYEILNLKEKIKIDFQADILEYNVLKSALNEFQPDIVFHLAAQPIVSESYNHPRNTFQVNLMGMVNILDAILAIPSVRAGVFITSDKCYDNVEWEFGYRESDKLGGKDPYSASKACAEIAFSSYVRSFYNSSDLNIPFFSTTRAGNVIGGGDWAKDRIVPDCMRAWSQLRSVSIRNPNSTRPWQHVLEPLSGYLWLGANLFSKKEGTHGEAFNFGPSSEVNYFVEVLINLLQRDWENASLETVKSDHSMNLKEASLLKLCCDKAYNRLGWLPTLSFNETALFTSSWYKNYYSNQYNIEEFTKKQIEQYCEISSERKRIWTR</sequence>
<dbReference type="AlphaFoldDB" id="A0A4P2VPF7"/>
<gene>
    <name evidence="2" type="ORF">JCM31447_25170</name>
</gene>
<dbReference type="EMBL" id="AP019368">
    <property type="protein sequence ID" value="BBH54060.1"/>
    <property type="molecule type" value="Genomic_DNA"/>
</dbReference>
<evidence type="ECO:0000313" key="3">
    <source>
        <dbReference type="Proteomes" id="UP000291236"/>
    </source>
</evidence>